<accession>A0A6P4ZPP9</accession>
<dbReference type="PROSITE" id="PS50948">
    <property type="entry name" value="PAN"/>
    <property type="match status" value="1"/>
</dbReference>
<keyword evidence="1" id="KW-0245">EGF-like domain</keyword>
<dbReference type="InterPro" id="IPR016186">
    <property type="entry name" value="C-type_lectin-like/link_sf"/>
</dbReference>
<evidence type="ECO:0000259" key="6">
    <source>
        <dbReference type="PROSITE" id="PS50948"/>
    </source>
</evidence>
<dbReference type="InterPro" id="IPR003609">
    <property type="entry name" value="Pan_app"/>
</dbReference>
<feature type="compositionally biased region" description="Basic and acidic residues" evidence="2">
    <location>
        <begin position="323"/>
        <end position="333"/>
    </location>
</feature>
<evidence type="ECO:0000256" key="1">
    <source>
        <dbReference type="PROSITE-ProRule" id="PRU00076"/>
    </source>
</evidence>
<protein>
    <submittedName>
        <fullName evidence="8">Uncharacterized protein LOC109484347</fullName>
    </submittedName>
</protein>
<reference evidence="8" key="1">
    <citation type="submission" date="2025-08" db="UniProtKB">
        <authorList>
            <consortium name="RefSeq"/>
        </authorList>
    </citation>
    <scope>IDENTIFICATION</scope>
    <source>
        <tissue evidence="8">Gonad</tissue>
    </source>
</reference>
<dbReference type="PROSITE" id="PS50026">
    <property type="entry name" value="EGF_3"/>
    <property type="match status" value="1"/>
</dbReference>
<sequence length="352" mass="39897">MPPGFAVKFLLLCTCVRAVRYDTEEEGLLAMEEQAEKEAVRNKRLYFHRINTYYLVDHSTQCAQLCRLTADCKSYQYRQGEQRCEINNATMREFPSHSKTLTGWSYYKRNAIAFFGIWSPCPQESDPCRNGGICTSRLLKTQQTEPNHCRPTCVCPAGFHGDDCQTDARDKVGWKQHGLYAFKVFSDNVTPKRYNEARTACADEGATLGILKDEDTHDFVLALKNMTAPSEKLWIGLSDSEVEGSFAWEDGSPLGDFSQWVPGQPNSQSNRNCVYITPQHATHPSQWGDRSCSSRHVAAYVCQKKLSFWSRAKVVGSSGSSDDATHSADRTTDGHSLTYWRPDDSNRYFNNW</sequence>
<dbReference type="SUPFAM" id="SSF57414">
    <property type="entry name" value="Hairpin loop containing domain-like"/>
    <property type="match status" value="1"/>
</dbReference>
<dbReference type="OrthoDB" id="8950604at2759"/>
<dbReference type="PANTHER" id="PTHR22801:SF63">
    <property type="entry name" value="C-TYPE LECTIN DOMAIN-CONTAINING PROTEIN"/>
    <property type="match status" value="1"/>
</dbReference>
<evidence type="ECO:0000259" key="4">
    <source>
        <dbReference type="PROSITE" id="PS50026"/>
    </source>
</evidence>
<dbReference type="CDD" id="cd00037">
    <property type="entry name" value="CLECT"/>
    <property type="match status" value="1"/>
</dbReference>
<dbReference type="RefSeq" id="XP_019643160.1">
    <property type="nucleotide sequence ID" value="XM_019787601.1"/>
</dbReference>
<dbReference type="PROSITE" id="PS00022">
    <property type="entry name" value="EGF_1"/>
    <property type="match status" value="1"/>
</dbReference>
<evidence type="ECO:0000313" key="8">
    <source>
        <dbReference type="RefSeq" id="XP_019643160.1"/>
    </source>
</evidence>
<dbReference type="PROSITE" id="PS01186">
    <property type="entry name" value="EGF_2"/>
    <property type="match status" value="1"/>
</dbReference>
<evidence type="ECO:0000256" key="3">
    <source>
        <dbReference type="SAM" id="SignalP"/>
    </source>
</evidence>
<dbReference type="InterPro" id="IPR050801">
    <property type="entry name" value="Ca-Dep_Lectins_ImmuneDev"/>
</dbReference>
<dbReference type="CDD" id="cd00054">
    <property type="entry name" value="EGF_CA"/>
    <property type="match status" value="1"/>
</dbReference>
<feature type="disulfide bond" evidence="1">
    <location>
        <begin position="155"/>
        <end position="164"/>
    </location>
</feature>
<dbReference type="Gene3D" id="2.10.25.10">
    <property type="entry name" value="Laminin"/>
    <property type="match status" value="1"/>
</dbReference>
<feature type="domain" description="EGF-like" evidence="4">
    <location>
        <begin position="117"/>
        <end position="165"/>
    </location>
</feature>
<dbReference type="InterPro" id="IPR001304">
    <property type="entry name" value="C-type_lectin-like"/>
</dbReference>
<dbReference type="AlphaFoldDB" id="A0A6P4ZPP9"/>
<dbReference type="Proteomes" id="UP000515135">
    <property type="component" value="Unplaced"/>
</dbReference>
<dbReference type="Pfam" id="PF00024">
    <property type="entry name" value="PAN_1"/>
    <property type="match status" value="1"/>
</dbReference>
<keyword evidence="3" id="KW-0732">Signal</keyword>
<dbReference type="SMART" id="SM00181">
    <property type="entry name" value="EGF"/>
    <property type="match status" value="1"/>
</dbReference>
<dbReference type="InterPro" id="IPR016187">
    <property type="entry name" value="CTDL_fold"/>
</dbReference>
<dbReference type="Gene3D" id="3.50.4.10">
    <property type="entry name" value="Hepatocyte Growth Factor"/>
    <property type="match status" value="1"/>
</dbReference>
<keyword evidence="7" id="KW-1185">Reference proteome</keyword>
<dbReference type="PANTHER" id="PTHR22801">
    <property type="entry name" value="LITHOSTATHINE"/>
    <property type="match status" value="1"/>
</dbReference>
<feature type="signal peptide" evidence="3">
    <location>
        <begin position="1"/>
        <end position="18"/>
    </location>
</feature>
<feature type="chain" id="PRO_5027604528" evidence="3">
    <location>
        <begin position="19"/>
        <end position="352"/>
    </location>
</feature>
<dbReference type="Gene3D" id="3.10.100.10">
    <property type="entry name" value="Mannose-Binding Protein A, subunit A"/>
    <property type="match status" value="1"/>
</dbReference>
<evidence type="ECO:0000256" key="2">
    <source>
        <dbReference type="SAM" id="MobiDB-lite"/>
    </source>
</evidence>
<organism evidence="7 8">
    <name type="scientific">Branchiostoma belcheri</name>
    <name type="common">Amphioxus</name>
    <dbReference type="NCBI Taxonomy" id="7741"/>
    <lineage>
        <taxon>Eukaryota</taxon>
        <taxon>Metazoa</taxon>
        <taxon>Chordata</taxon>
        <taxon>Cephalochordata</taxon>
        <taxon>Leptocardii</taxon>
        <taxon>Amphioxiformes</taxon>
        <taxon>Branchiostomatidae</taxon>
        <taxon>Branchiostoma</taxon>
    </lineage>
</organism>
<dbReference type="SMART" id="SM00034">
    <property type="entry name" value="CLECT"/>
    <property type="match status" value="1"/>
</dbReference>
<proteinExistence type="predicted"/>
<dbReference type="KEGG" id="bbel:109484347"/>
<dbReference type="Pfam" id="PF00059">
    <property type="entry name" value="Lectin_C"/>
    <property type="match status" value="1"/>
</dbReference>
<dbReference type="SUPFAM" id="SSF57196">
    <property type="entry name" value="EGF/Laminin"/>
    <property type="match status" value="1"/>
</dbReference>
<evidence type="ECO:0000259" key="5">
    <source>
        <dbReference type="PROSITE" id="PS50041"/>
    </source>
</evidence>
<evidence type="ECO:0000313" key="7">
    <source>
        <dbReference type="Proteomes" id="UP000515135"/>
    </source>
</evidence>
<dbReference type="InterPro" id="IPR000742">
    <property type="entry name" value="EGF"/>
</dbReference>
<dbReference type="SUPFAM" id="SSF56436">
    <property type="entry name" value="C-type lectin-like"/>
    <property type="match status" value="1"/>
</dbReference>
<gene>
    <name evidence="8" type="primary">LOC109484347</name>
</gene>
<comment type="caution">
    <text evidence="1">Lacks conserved residue(s) required for the propagation of feature annotation.</text>
</comment>
<feature type="region of interest" description="Disordered" evidence="2">
    <location>
        <begin position="317"/>
        <end position="337"/>
    </location>
</feature>
<dbReference type="GeneID" id="109484347"/>
<name>A0A6P4ZPP9_BRABE</name>
<keyword evidence="1" id="KW-1015">Disulfide bond</keyword>
<feature type="domain" description="Apple" evidence="6">
    <location>
        <begin position="35"/>
        <end position="111"/>
    </location>
</feature>
<feature type="domain" description="C-type lectin" evidence="5">
    <location>
        <begin position="177"/>
        <end position="295"/>
    </location>
</feature>
<dbReference type="PROSITE" id="PS50041">
    <property type="entry name" value="C_TYPE_LECTIN_2"/>
    <property type="match status" value="1"/>
</dbReference>